<dbReference type="SUPFAM" id="SSF51735">
    <property type="entry name" value="NAD(P)-binding Rossmann-fold domains"/>
    <property type="match status" value="1"/>
</dbReference>
<dbReference type="GO" id="GO:0008270">
    <property type="term" value="F:zinc ion binding"/>
    <property type="evidence" value="ECO:0007669"/>
    <property type="project" value="InterPro"/>
</dbReference>
<dbReference type="Pfam" id="PF13602">
    <property type="entry name" value="ADH_zinc_N_2"/>
    <property type="match status" value="1"/>
</dbReference>
<dbReference type="SUPFAM" id="SSF50129">
    <property type="entry name" value="GroES-like"/>
    <property type="match status" value="1"/>
</dbReference>
<dbReference type="InterPro" id="IPR002364">
    <property type="entry name" value="Quin_OxRdtase/zeta-crystal_CS"/>
</dbReference>
<dbReference type="InterPro" id="IPR050700">
    <property type="entry name" value="YIM1/Zinc_Alcohol_DH_Fams"/>
</dbReference>
<dbReference type="InterPro" id="IPR036291">
    <property type="entry name" value="NAD(P)-bd_dom_sf"/>
</dbReference>
<dbReference type="InterPro" id="IPR013154">
    <property type="entry name" value="ADH-like_N"/>
</dbReference>
<accession>A0A5M8QV32</accession>
<dbReference type="CDD" id="cd05289">
    <property type="entry name" value="MDR_like_2"/>
    <property type="match status" value="1"/>
</dbReference>
<comment type="caution">
    <text evidence="3">The sequence shown here is derived from an EMBL/GenBank/DDBJ whole genome shotgun (WGS) entry which is preliminary data.</text>
</comment>
<dbReference type="PANTHER" id="PTHR11695">
    <property type="entry name" value="ALCOHOL DEHYDROGENASE RELATED"/>
    <property type="match status" value="1"/>
</dbReference>
<dbReference type="PANTHER" id="PTHR11695:SF294">
    <property type="entry name" value="RETICULON-4-INTERACTING PROTEIN 1, MITOCHONDRIAL"/>
    <property type="match status" value="1"/>
</dbReference>
<keyword evidence="1" id="KW-0560">Oxidoreductase</keyword>
<dbReference type="PROSITE" id="PS01162">
    <property type="entry name" value="QOR_ZETA_CRYSTAL"/>
    <property type="match status" value="1"/>
</dbReference>
<gene>
    <name evidence="3" type="ORF">FEM33_16465</name>
</gene>
<feature type="domain" description="Enoyl reductase (ER)" evidence="2">
    <location>
        <begin position="10"/>
        <end position="309"/>
    </location>
</feature>
<dbReference type="GO" id="GO:0016491">
    <property type="term" value="F:oxidoreductase activity"/>
    <property type="evidence" value="ECO:0007669"/>
    <property type="project" value="UniProtKB-KW"/>
</dbReference>
<dbReference type="AlphaFoldDB" id="A0A5M8QV32"/>
<dbReference type="Pfam" id="PF08240">
    <property type="entry name" value="ADH_N"/>
    <property type="match status" value="1"/>
</dbReference>
<sequence>MKAIVTEQPGGVENLRLVNIESPEIQAEEVLVQVKAISINPVDVKSRAGKGMYGRIKDQSPLILGWDISGVVTETKSDAFKVGDEVFGMVNFPGHGKAYAEFVAAPASQLAGKPGTISHEEAASATLAALTAWQALVKKAKVEAGQKVLIHAAAGGVGHFAVQLAKHLGIHVTGTSSAGNKDFVLALGADEHIDYHGYDWQKSSLEFDFVFDTVGGDNIDNSLEVTKPGGTLISIPTGLNELVTEKAKAKGVNGYFFLVQSDGEDMQQIAALMEKGILKAHVSQTFPFADMAAAHLQVESGRTVGKVIVTL</sequence>
<dbReference type="SMART" id="SM00829">
    <property type="entry name" value="PKS_ER"/>
    <property type="match status" value="1"/>
</dbReference>
<dbReference type="InterPro" id="IPR011032">
    <property type="entry name" value="GroES-like_sf"/>
</dbReference>
<dbReference type="RefSeq" id="WP_139013096.1">
    <property type="nucleotide sequence ID" value="NZ_VBSN01000049.1"/>
</dbReference>
<evidence type="ECO:0000313" key="3">
    <source>
        <dbReference type="EMBL" id="KAA6438293.1"/>
    </source>
</evidence>
<protein>
    <submittedName>
        <fullName evidence="3">NADP-dependent oxidoreductase</fullName>
    </submittedName>
</protein>
<dbReference type="Gene3D" id="3.90.180.10">
    <property type="entry name" value="Medium-chain alcohol dehydrogenases, catalytic domain"/>
    <property type="match status" value="1"/>
</dbReference>
<evidence type="ECO:0000313" key="4">
    <source>
        <dbReference type="Proteomes" id="UP000323994"/>
    </source>
</evidence>
<name>A0A5M8QV32_9BACT</name>
<keyword evidence="4" id="KW-1185">Reference proteome</keyword>
<dbReference type="InterPro" id="IPR020843">
    <property type="entry name" value="ER"/>
</dbReference>
<proteinExistence type="predicted"/>
<evidence type="ECO:0000259" key="2">
    <source>
        <dbReference type="SMART" id="SM00829"/>
    </source>
</evidence>
<dbReference type="Gene3D" id="3.40.50.720">
    <property type="entry name" value="NAD(P)-binding Rossmann-like Domain"/>
    <property type="match status" value="1"/>
</dbReference>
<dbReference type="Proteomes" id="UP000323994">
    <property type="component" value="Unassembled WGS sequence"/>
</dbReference>
<reference evidence="3 4" key="1">
    <citation type="submission" date="2019-05" db="EMBL/GenBank/DDBJ databases">
        <authorList>
            <person name="Qu J.-H."/>
        </authorList>
    </citation>
    <scope>NUCLEOTIDE SEQUENCE [LARGE SCALE GENOMIC DNA]</scope>
    <source>
        <strain evidence="3 4">NS28</strain>
    </source>
</reference>
<dbReference type="EMBL" id="VBSN01000049">
    <property type="protein sequence ID" value="KAA6438293.1"/>
    <property type="molecule type" value="Genomic_DNA"/>
</dbReference>
<dbReference type="OrthoDB" id="648910at2"/>
<organism evidence="3 4">
    <name type="scientific">Dyadobacter flavalbus</name>
    <dbReference type="NCBI Taxonomy" id="2579942"/>
    <lineage>
        <taxon>Bacteria</taxon>
        <taxon>Pseudomonadati</taxon>
        <taxon>Bacteroidota</taxon>
        <taxon>Cytophagia</taxon>
        <taxon>Cytophagales</taxon>
        <taxon>Spirosomataceae</taxon>
        <taxon>Dyadobacter</taxon>
    </lineage>
</organism>
<evidence type="ECO:0000256" key="1">
    <source>
        <dbReference type="ARBA" id="ARBA00023002"/>
    </source>
</evidence>